<organism evidence="2">
    <name type="scientific">uncultured Caudovirales phage</name>
    <dbReference type="NCBI Taxonomy" id="2100421"/>
    <lineage>
        <taxon>Viruses</taxon>
        <taxon>Duplodnaviria</taxon>
        <taxon>Heunggongvirae</taxon>
        <taxon>Uroviricota</taxon>
        <taxon>Caudoviricetes</taxon>
        <taxon>Peduoviridae</taxon>
        <taxon>Maltschvirus</taxon>
        <taxon>Maltschvirus maltsch</taxon>
    </lineage>
</organism>
<gene>
    <name evidence="2" type="ORF">UFOVP84_177</name>
</gene>
<dbReference type="EMBL" id="LR796208">
    <property type="protein sequence ID" value="CAB4127418.1"/>
    <property type="molecule type" value="Genomic_DNA"/>
</dbReference>
<accession>A0A6J5KXZ7</accession>
<evidence type="ECO:0000256" key="1">
    <source>
        <dbReference type="SAM" id="MobiDB-lite"/>
    </source>
</evidence>
<sequence>MSNWHGGKGSKPRPVSDRKQFEDNWEAIFGKKKKDDDSKTTDKEVKDGSSN</sequence>
<reference evidence="2" key="1">
    <citation type="submission" date="2020-04" db="EMBL/GenBank/DDBJ databases">
        <authorList>
            <person name="Chiriac C."/>
            <person name="Salcher M."/>
            <person name="Ghai R."/>
            <person name="Kavagutti S V."/>
        </authorList>
    </citation>
    <scope>NUCLEOTIDE SEQUENCE</scope>
</reference>
<evidence type="ECO:0000313" key="2">
    <source>
        <dbReference type="EMBL" id="CAB4127418.1"/>
    </source>
</evidence>
<feature type="compositionally biased region" description="Basic and acidic residues" evidence="1">
    <location>
        <begin position="33"/>
        <end position="51"/>
    </location>
</feature>
<feature type="region of interest" description="Disordered" evidence="1">
    <location>
        <begin position="1"/>
        <end position="51"/>
    </location>
</feature>
<protein>
    <submittedName>
        <fullName evidence="2">Uncharacterized protein</fullName>
    </submittedName>
</protein>
<name>A0A6J5KXZ7_9CAUD</name>
<proteinExistence type="predicted"/>